<keyword evidence="2" id="KW-1185">Reference proteome</keyword>
<sequence>MHRVESMRSTALPRRISALRRIENSKKSNRPRRKSESMQVLILVGFICRIYVYTEILEVDILPYSERGPRNQSSSCDGLRRWHGKSNRTYNSIKHEVLEWLSQEIWPCNEVIKSSRVGSTK</sequence>
<proteinExistence type="predicted"/>
<gene>
    <name evidence="1" type="ORF">M6B38_214285</name>
</gene>
<organism evidence="1 2">
    <name type="scientific">Iris pallida</name>
    <name type="common">Sweet iris</name>
    <dbReference type="NCBI Taxonomy" id="29817"/>
    <lineage>
        <taxon>Eukaryota</taxon>
        <taxon>Viridiplantae</taxon>
        <taxon>Streptophyta</taxon>
        <taxon>Embryophyta</taxon>
        <taxon>Tracheophyta</taxon>
        <taxon>Spermatophyta</taxon>
        <taxon>Magnoliopsida</taxon>
        <taxon>Liliopsida</taxon>
        <taxon>Asparagales</taxon>
        <taxon>Iridaceae</taxon>
        <taxon>Iridoideae</taxon>
        <taxon>Irideae</taxon>
        <taxon>Iris</taxon>
    </lineage>
</organism>
<evidence type="ECO:0000313" key="2">
    <source>
        <dbReference type="Proteomes" id="UP001140949"/>
    </source>
</evidence>
<accession>A0AAX6E2T6</accession>
<dbReference type="Proteomes" id="UP001140949">
    <property type="component" value="Unassembled WGS sequence"/>
</dbReference>
<dbReference type="EMBL" id="JANAVB010040417">
    <property type="protein sequence ID" value="KAJ6798269.1"/>
    <property type="molecule type" value="Genomic_DNA"/>
</dbReference>
<protein>
    <submittedName>
        <fullName evidence="1">Uncharacterized protein</fullName>
    </submittedName>
</protein>
<reference evidence="1" key="1">
    <citation type="journal article" date="2023" name="GigaByte">
        <title>Genome assembly of the bearded iris, Iris pallida Lam.</title>
        <authorList>
            <person name="Bruccoleri R.E."/>
            <person name="Oakeley E.J."/>
            <person name="Faust A.M.E."/>
            <person name="Altorfer M."/>
            <person name="Dessus-Babus S."/>
            <person name="Burckhardt D."/>
            <person name="Oertli M."/>
            <person name="Naumann U."/>
            <person name="Petersen F."/>
            <person name="Wong J."/>
        </authorList>
    </citation>
    <scope>NUCLEOTIDE SEQUENCE</scope>
    <source>
        <strain evidence="1">GSM-AAB239-AS_SAM_17_03QT</strain>
    </source>
</reference>
<evidence type="ECO:0000313" key="1">
    <source>
        <dbReference type="EMBL" id="KAJ6798269.1"/>
    </source>
</evidence>
<comment type="caution">
    <text evidence="1">The sequence shown here is derived from an EMBL/GenBank/DDBJ whole genome shotgun (WGS) entry which is preliminary data.</text>
</comment>
<name>A0AAX6E2T6_IRIPA</name>
<dbReference type="AlphaFoldDB" id="A0AAX6E2T6"/>
<reference evidence="1" key="2">
    <citation type="submission" date="2023-04" db="EMBL/GenBank/DDBJ databases">
        <authorList>
            <person name="Bruccoleri R.E."/>
            <person name="Oakeley E.J."/>
            <person name="Faust A.-M."/>
            <person name="Dessus-Babus S."/>
            <person name="Altorfer M."/>
            <person name="Burckhardt D."/>
            <person name="Oertli M."/>
            <person name="Naumann U."/>
            <person name="Petersen F."/>
            <person name="Wong J."/>
        </authorList>
    </citation>
    <scope>NUCLEOTIDE SEQUENCE</scope>
    <source>
        <strain evidence="1">GSM-AAB239-AS_SAM_17_03QT</strain>
        <tissue evidence="1">Leaf</tissue>
    </source>
</reference>